<dbReference type="InterPro" id="IPR019606">
    <property type="entry name" value="GerMN"/>
</dbReference>
<organism evidence="3 4">
    <name type="scientific">Roseofilum reptotaenium AO1-A</name>
    <dbReference type="NCBI Taxonomy" id="1925591"/>
    <lineage>
        <taxon>Bacteria</taxon>
        <taxon>Bacillati</taxon>
        <taxon>Cyanobacteriota</taxon>
        <taxon>Cyanophyceae</taxon>
        <taxon>Desertifilales</taxon>
        <taxon>Desertifilaceae</taxon>
        <taxon>Roseofilum</taxon>
    </lineage>
</organism>
<dbReference type="SMART" id="SM00909">
    <property type="entry name" value="Germane"/>
    <property type="match status" value="1"/>
</dbReference>
<evidence type="ECO:0000256" key="1">
    <source>
        <dbReference type="SAM" id="Phobius"/>
    </source>
</evidence>
<accession>A0A1L9QRH6</accession>
<evidence type="ECO:0000313" key="3">
    <source>
        <dbReference type="EMBL" id="OJJ25236.1"/>
    </source>
</evidence>
<keyword evidence="4" id="KW-1185">Reference proteome</keyword>
<keyword evidence="1" id="KW-0812">Transmembrane</keyword>
<dbReference type="EMBL" id="MLAW01000020">
    <property type="protein sequence ID" value="OJJ25236.1"/>
    <property type="molecule type" value="Genomic_DNA"/>
</dbReference>
<evidence type="ECO:0000259" key="2">
    <source>
        <dbReference type="SMART" id="SM00909"/>
    </source>
</evidence>
<protein>
    <recommendedName>
        <fullName evidence="2">GerMN domain-containing protein</fullName>
    </recommendedName>
</protein>
<dbReference type="Pfam" id="PF10646">
    <property type="entry name" value="Germane"/>
    <property type="match status" value="1"/>
</dbReference>
<comment type="caution">
    <text evidence="3">The sequence shown here is derived from an EMBL/GenBank/DDBJ whole genome shotgun (WGS) entry which is preliminary data.</text>
</comment>
<name>A0A1L9QRH6_9CYAN</name>
<proteinExistence type="predicted"/>
<gene>
    <name evidence="3" type="ORF">BI308_12755</name>
</gene>
<reference evidence="3" key="1">
    <citation type="submission" date="2016-10" db="EMBL/GenBank/DDBJ databases">
        <title>CRISPR-Cas defence system in Roseofilum reptotaenium: evidence of a bacteriophage-cyanobacterium arms race in the coral black band disease.</title>
        <authorList>
            <person name="Buerger P."/>
            <person name="Wood-Charlson E.M."/>
            <person name="Weynberg K.D."/>
            <person name="Willis B."/>
            <person name="Van Oppen M.J."/>
        </authorList>
    </citation>
    <scope>NUCLEOTIDE SEQUENCE [LARGE SCALE GENOMIC DNA]</scope>
    <source>
        <strain evidence="3">AO1-A</strain>
    </source>
</reference>
<keyword evidence="1" id="KW-0472">Membrane</keyword>
<feature type="domain" description="GerMN" evidence="2">
    <location>
        <begin position="92"/>
        <end position="178"/>
    </location>
</feature>
<dbReference type="Proteomes" id="UP000183940">
    <property type="component" value="Unassembled WGS sequence"/>
</dbReference>
<sequence length="199" mass="21251">MMEQPKQNRGIHIGLVVGLSALILGSGGGTAWWMINSMQAPNSSSSILEEVKPIPSENNIPRAYWLKDTGNSLELVSTPVQMKTIGSSEEQLTLALKTVLETPAGPEMSSTIPPGTTVLSLEQKSDGIHLDFSQEFTTGGGSASMTGRLGQILYTATSLDPDAQVWLSVEGEPLEYLGGGGLEIQQPMTRAVYDQEFAL</sequence>
<dbReference type="STRING" id="1925591.BI308_12755"/>
<feature type="transmembrane region" description="Helical" evidence="1">
    <location>
        <begin position="12"/>
        <end position="35"/>
    </location>
</feature>
<keyword evidence="1" id="KW-1133">Transmembrane helix</keyword>
<evidence type="ECO:0000313" key="4">
    <source>
        <dbReference type="Proteomes" id="UP000183940"/>
    </source>
</evidence>
<dbReference type="AlphaFoldDB" id="A0A1L9QRH6"/>